<dbReference type="AlphaFoldDB" id="A0AAD9K797"/>
<dbReference type="EMBL" id="JAODUP010000052">
    <property type="protein sequence ID" value="KAK2165315.1"/>
    <property type="molecule type" value="Genomic_DNA"/>
</dbReference>
<evidence type="ECO:0000313" key="5">
    <source>
        <dbReference type="Proteomes" id="UP001208570"/>
    </source>
</evidence>
<comment type="subcellular location">
    <subcellularLocation>
        <location evidence="1">Cell membrane</location>
        <topology evidence="1">Single-pass type I membrane protein</topology>
    </subcellularLocation>
</comment>
<evidence type="ECO:0000256" key="1">
    <source>
        <dbReference type="ARBA" id="ARBA00004251"/>
    </source>
</evidence>
<feature type="chain" id="PRO_5041901504" evidence="3">
    <location>
        <begin position="27"/>
        <end position="140"/>
    </location>
</feature>
<keyword evidence="2" id="KW-1003">Cell membrane</keyword>
<organism evidence="4 5">
    <name type="scientific">Paralvinella palmiformis</name>
    <dbReference type="NCBI Taxonomy" id="53620"/>
    <lineage>
        <taxon>Eukaryota</taxon>
        <taxon>Metazoa</taxon>
        <taxon>Spiralia</taxon>
        <taxon>Lophotrochozoa</taxon>
        <taxon>Annelida</taxon>
        <taxon>Polychaeta</taxon>
        <taxon>Sedentaria</taxon>
        <taxon>Canalipalpata</taxon>
        <taxon>Terebellida</taxon>
        <taxon>Terebelliformia</taxon>
        <taxon>Alvinellidae</taxon>
        <taxon>Paralvinella</taxon>
    </lineage>
</organism>
<evidence type="ECO:0000256" key="2">
    <source>
        <dbReference type="ARBA" id="ARBA00022475"/>
    </source>
</evidence>
<protein>
    <submittedName>
        <fullName evidence="4">Uncharacterized protein</fullName>
    </submittedName>
</protein>
<feature type="signal peptide" evidence="3">
    <location>
        <begin position="1"/>
        <end position="26"/>
    </location>
</feature>
<comment type="caution">
    <text evidence="4">The sequence shown here is derived from an EMBL/GenBank/DDBJ whole genome shotgun (WGS) entry which is preliminary data.</text>
</comment>
<keyword evidence="3" id="KW-0732">Signal</keyword>
<name>A0AAD9K797_9ANNE</name>
<accession>A0AAD9K797</accession>
<proteinExistence type="predicted"/>
<dbReference type="GO" id="GO:0005886">
    <property type="term" value="C:plasma membrane"/>
    <property type="evidence" value="ECO:0007669"/>
    <property type="project" value="UniProtKB-SubCell"/>
</dbReference>
<gene>
    <name evidence="4" type="ORF">LSH36_52g08043</name>
</gene>
<keyword evidence="5" id="KW-1185">Reference proteome</keyword>
<dbReference type="Proteomes" id="UP001208570">
    <property type="component" value="Unassembled WGS sequence"/>
</dbReference>
<sequence length="140" mass="15907">MNTRNKGVSGLKWIVLIAAQAYYCCGTLCPIQSSNCSQFGVNCEVKKTEDTHKYLLGFEVKLWSVDSQDHTCIVYDISRTLWPAPPYQYQYVYNCTSLTEGQYNVEVVSLPRSPFSNIKETAIIRVIRRNQGKLLLQSGN</sequence>
<reference evidence="4" key="1">
    <citation type="journal article" date="2023" name="Mol. Biol. Evol.">
        <title>Third-Generation Sequencing Reveals the Adaptive Role of the Epigenome in Three Deep-Sea Polychaetes.</title>
        <authorList>
            <person name="Perez M."/>
            <person name="Aroh O."/>
            <person name="Sun Y."/>
            <person name="Lan Y."/>
            <person name="Juniper S.K."/>
            <person name="Young C.R."/>
            <person name="Angers B."/>
            <person name="Qian P.Y."/>
        </authorList>
    </citation>
    <scope>NUCLEOTIDE SEQUENCE</scope>
    <source>
        <strain evidence="4">P08H-3</strain>
    </source>
</reference>
<evidence type="ECO:0000313" key="4">
    <source>
        <dbReference type="EMBL" id="KAK2165315.1"/>
    </source>
</evidence>
<dbReference type="InterPro" id="IPR038683">
    <property type="entry name" value="IL17RA/B_FnIII-like_1_sf"/>
</dbReference>
<dbReference type="Gene3D" id="2.60.40.2160">
    <property type="entry name" value="Interleukin-17 receptor A/B, fibronectin-III-like domain 1"/>
    <property type="match status" value="1"/>
</dbReference>
<evidence type="ECO:0000256" key="3">
    <source>
        <dbReference type="SAM" id="SignalP"/>
    </source>
</evidence>
<keyword evidence="2" id="KW-0472">Membrane</keyword>